<name>A0A6L2LRT3_TANCI</name>
<proteinExistence type="predicted"/>
<protein>
    <submittedName>
        <fullName evidence="1">Uncharacterized protein</fullName>
    </submittedName>
</protein>
<comment type="caution">
    <text evidence="1">The sequence shown here is derived from an EMBL/GenBank/DDBJ whole genome shotgun (WGS) entry which is preliminary data.</text>
</comment>
<sequence length="291" mass="31691">MVRVESLSDDQLTAKMSVLHYMIMSHGGEFLTRYRGLNQSRHEYVLLAGPRLKGYEKKVASLTGLELQVSTLEKHVSGLNDKLSSSDASFAKSKAKGKERKKKIKSLTNCLDNLHTEGLVRKFLASDEFSRVQDELLSLAASAGFERRLSMHQTKDEFVAMLKKITHFMPGAQGRLAEASPLIAQTDYAFLNKIFEFATEPLSESNVTPAFKSLELSANVAPVSSAVASEQNEEWVNAIVDGSDVKMTDGSELVSFGLTDVVVALFAGEKGDGSLSFFAADEEATANPSGV</sequence>
<evidence type="ECO:0000313" key="1">
    <source>
        <dbReference type="EMBL" id="GEU62835.1"/>
    </source>
</evidence>
<organism evidence="1">
    <name type="scientific">Tanacetum cinerariifolium</name>
    <name type="common">Dalmatian daisy</name>
    <name type="synonym">Chrysanthemum cinerariifolium</name>
    <dbReference type="NCBI Taxonomy" id="118510"/>
    <lineage>
        <taxon>Eukaryota</taxon>
        <taxon>Viridiplantae</taxon>
        <taxon>Streptophyta</taxon>
        <taxon>Embryophyta</taxon>
        <taxon>Tracheophyta</taxon>
        <taxon>Spermatophyta</taxon>
        <taxon>Magnoliopsida</taxon>
        <taxon>eudicotyledons</taxon>
        <taxon>Gunneridae</taxon>
        <taxon>Pentapetalae</taxon>
        <taxon>asterids</taxon>
        <taxon>campanulids</taxon>
        <taxon>Asterales</taxon>
        <taxon>Asteraceae</taxon>
        <taxon>Asteroideae</taxon>
        <taxon>Anthemideae</taxon>
        <taxon>Anthemidinae</taxon>
        <taxon>Tanacetum</taxon>
    </lineage>
</organism>
<gene>
    <name evidence="1" type="ORF">Tci_034813</name>
</gene>
<accession>A0A6L2LRT3</accession>
<dbReference type="AlphaFoldDB" id="A0A6L2LRT3"/>
<dbReference type="EMBL" id="BKCJ010004741">
    <property type="protein sequence ID" value="GEU62835.1"/>
    <property type="molecule type" value="Genomic_DNA"/>
</dbReference>
<reference evidence="1" key="1">
    <citation type="journal article" date="2019" name="Sci. Rep.">
        <title>Draft genome of Tanacetum cinerariifolium, the natural source of mosquito coil.</title>
        <authorList>
            <person name="Yamashiro T."/>
            <person name="Shiraishi A."/>
            <person name="Satake H."/>
            <person name="Nakayama K."/>
        </authorList>
    </citation>
    <scope>NUCLEOTIDE SEQUENCE</scope>
</reference>